<dbReference type="EC" id="2.7.13.3" evidence="3"/>
<keyword evidence="7" id="KW-0547">Nucleotide-binding</keyword>
<dbReference type="PROSITE" id="PS50885">
    <property type="entry name" value="HAMP"/>
    <property type="match status" value="1"/>
</dbReference>
<dbReference type="Proteomes" id="UP001596047">
    <property type="component" value="Unassembled WGS sequence"/>
</dbReference>
<dbReference type="InterPro" id="IPR004358">
    <property type="entry name" value="Sig_transdc_His_kin-like_C"/>
</dbReference>
<evidence type="ECO:0000256" key="6">
    <source>
        <dbReference type="ARBA" id="ARBA00022679"/>
    </source>
</evidence>
<feature type="transmembrane region" description="Helical" evidence="13">
    <location>
        <begin position="174"/>
        <end position="193"/>
    </location>
</feature>
<dbReference type="PANTHER" id="PTHR45453:SF3">
    <property type="entry name" value="HISTIDINE KINASE"/>
    <property type="match status" value="1"/>
</dbReference>
<evidence type="ECO:0000256" key="5">
    <source>
        <dbReference type="ARBA" id="ARBA00022553"/>
    </source>
</evidence>
<evidence type="ECO:0000256" key="1">
    <source>
        <dbReference type="ARBA" id="ARBA00000085"/>
    </source>
</evidence>
<dbReference type="CDD" id="cd06225">
    <property type="entry name" value="HAMP"/>
    <property type="match status" value="1"/>
</dbReference>
<keyword evidence="5" id="KW-0597">Phosphoprotein</keyword>
<keyword evidence="9" id="KW-0067">ATP-binding</keyword>
<evidence type="ECO:0000256" key="9">
    <source>
        <dbReference type="ARBA" id="ARBA00022840"/>
    </source>
</evidence>
<proteinExistence type="predicted"/>
<feature type="domain" description="Histidine kinase" evidence="14">
    <location>
        <begin position="277"/>
        <end position="503"/>
    </location>
</feature>
<accession>A0ABW0VZL6</accession>
<evidence type="ECO:0000313" key="17">
    <source>
        <dbReference type="Proteomes" id="UP001596047"/>
    </source>
</evidence>
<organism evidence="16 17">
    <name type="scientific">Paenibacillus solisilvae</name>
    <dbReference type="NCBI Taxonomy" id="2486751"/>
    <lineage>
        <taxon>Bacteria</taxon>
        <taxon>Bacillati</taxon>
        <taxon>Bacillota</taxon>
        <taxon>Bacilli</taxon>
        <taxon>Bacillales</taxon>
        <taxon>Paenibacillaceae</taxon>
        <taxon>Paenibacillus</taxon>
    </lineage>
</organism>
<feature type="domain" description="HAMP" evidence="15">
    <location>
        <begin position="195"/>
        <end position="248"/>
    </location>
</feature>
<comment type="subcellular location">
    <subcellularLocation>
        <location evidence="2">Cell membrane</location>
        <topology evidence="2">Multi-pass membrane protein</topology>
    </subcellularLocation>
</comment>
<keyword evidence="13" id="KW-1133">Transmembrane helix</keyword>
<evidence type="ECO:0000256" key="7">
    <source>
        <dbReference type="ARBA" id="ARBA00022741"/>
    </source>
</evidence>
<keyword evidence="4" id="KW-1003">Cell membrane</keyword>
<protein>
    <recommendedName>
        <fullName evidence="3">histidine kinase</fullName>
        <ecNumber evidence="3">2.7.13.3</ecNumber>
    </recommendedName>
</protein>
<dbReference type="GO" id="GO:0016301">
    <property type="term" value="F:kinase activity"/>
    <property type="evidence" value="ECO:0007669"/>
    <property type="project" value="UniProtKB-KW"/>
</dbReference>
<name>A0ABW0VZL6_9BACL</name>
<evidence type="ECO:0000313" key="16">
    <source>
        <dbReference type="EMBL" id="MFC5651343.1"/>
    </source>
</evidence>
<keyword evidence="13" id="KW-0812">Transmembrane</keyword>
<dbReference type="RefSeq" id="WP_379189958.1">
    <property type="nucleotide sequence ID" value="NZ_JBHSOW010000072.1"/>
</dbReference>
<dbReference type="SMART" id="SM00388">
    <property type="entry name" value="HisKA"/>
    <property type="match status" value="1"/>
</dbReference>
<keyword evidence="10" id="KW-0902">Two-component regulatory system</keyword>
<dbReference type="Gene3D" id="1.10.287.130">
    <property type="match status" value="1"/>
</dbReference>
<keyword evidence="6" id="KW-0808">Transferase</keyword>
<keyword evidence="8 16" id="KW-0418">Kinase</keyword>
<dbReference type="SUPFAM" id="SSF158472">
    <property type="entry name" value="HAMP domain-like"/>
    <property type="match status" value="1"/>
</dbReference>
<feature type="transmembrane region" description="Helical" evidence="13">
    <location>
        <begin position="12"/>
        <end position="33"/>
    </location>
</feature>
<evidence type="ECO:0000256" key="2">
    <source>
        <dbReference type="ARBA" id="ARBA00004651"/>
    </source>
</evidence>
<dbReference type="InterPro" id="IPR005467">
    <property type="entry name" value="His_kinase_dom"/>
</dbReference>
<keyword evidence="17" id="KW-1185">Reference proteome</keyword>
<evidence type="ECO:0000259" key="14">
    <source>
        <dbReference type="PROSITE" id="PS50109"/>
    </source>
</evidence>
<dbReference type="Pfam" id="PF00512">
    <property type="entry name" value="HisKA"/>
    <property type="match status" value="1"/>
</dbReference>
<dbReference type="PROSITE" id="PS50109">
    <property type="entry name" value="HIS_KIN"/>
    <property type="match status" value="1"/>
</dbReference>
<dbReference type="InterPro" id="IPR050351">
    <property type="entry name" value="BphY/WalK/GraS-like"/>
</dbReference>
<comment type="caution">
    <text evidence="16">The sequence shown here is derived from an EMBL/GenBank/DDBJ whole genome shotgun (WGS) entry which is preliminary data.</text>
</comment>
<dbReference type="InterPro" id="IPR003660">
    <property type="entry name" value="HAMP_dom"/>
</dbReference>
<gene>
    <name evidence="16" type="ORF">ACFPYJ_19955</name>
</gene>
<evidence type="ECO:0000256" key="8">
    <source>
        <dbReference type="ARBA" id="ARBA00022777"/>
    </source>
</evidence>
<keyword evidence="12" id="KW-0175">Coiled coil</keyword>
<evidence type="ECO:0000256" key="12">
    <source>
        <dbReference type="SAM" id="Coils"/>
    </source>
</evidence>
<dbReference type="Pfam" id="PF02518">
    <property type="entry name" value="HATPase_c"/>
    <property type="match status" value="1"/>
</dbReference>
<dbReference type="SMART" id="SM00304">
    <property type="entry name" value="HAMP"/>
    <property type="match status" value="1"/>
</dbReference>
<comment type="catalytic activity">
    <reaction evidence="1">
        <text>ATP + protein L-histidine = ADP + protein N-phospho-L-histidine.</text>
        <dbReference type="EC" id="2.7.13.3"/>
    </reaction>
</comment>
<dbReference type="PRINTS" id="PR00344">
    <property type="entry name" value="BCTRLSENSOR"/>
</dbReference>
<reference evidence="17" key="1">
    <citation type="journal article" date="2019" name="Int. J. Syst. Evol. Microbiol.">
        <title>The Global Catalogue of Microorganisms (GCM) 10K type strain sequencing project: providing services to taxonomists for standard genome sequencing and annotation.</title>
        <authorList>
            <consortium name="The Broad Institute Genomics Platform"/>
            <consortium name="The Broad Institute Genome Sequencing Center for Infectious Disease"/>
            <person name="Wu L."/>
            <person name="Ma J."/>
        </authorList>
    </citation>
    <scope>NUCLEOTIDE SEQUENCE [LARGE SCALE GENOMIC DNA]</scope>
    <source>
        <strain evidence="17">CGMCC 1.3240</strain>
    </source>
</reference>
<evidence type="ECO:0000256" key="4">
    <source>
        <dbReference type="ARBA" id="ARBA00022475"/>
    </source>
</evidence>
<dbReference type="InterPro" id="IPR036097">
    <property type="entry name" value="HisK_dim/P_sf"/>
</dbReference>
<evidence type="ECO:0000256" key="13">
    <source>
        <dbReference type="SAM" id="Phobius"/>
    </source>
</evidence>
<feature type="coiled-coil region" evidence="12">
    <location>
        <begin position="236"/>
        <end position="270"/>
    </location>
</feature>
<keyword evidence="11 13" id="KW-0472">Membrane</keyword>
<dbReference type="InterPro" id="IPR036890">
    <property type="entry name" value="HATPase_C_sf"/>
</dbReference>
<dbReference type="Gene3D" id="6.10.340.10">
    <property type="match status" value="1"/>
</dbReference>
<sequence length="503" mass="56841">MRRRGITFKIFIITTILLIVSALLIYLTLYFMLPSYYKNIKQSRLETGVNELIQAIDNKPAKESLPLMAKFSQEHNAALIIKDKNGFGYYIPPNLMRFNNGLMDDGSFPGFRKQLQGSGRFDYGRGGIGGEDRKNHMLSVERSFHFAESDEAFTMSIDAPLQPIDEASEVILRFLPYMLIAILLIAIAGAAIYSRLIARPLIGLNNVARRLAKLDFIVQEAPHRSTDEIGELSHNLSKLASNLKATMAELQDANAQLKDDIEREREQEAKRREFVATISHELKTPITAVSGQLEAMIGNIGIYRDRDTYLRQSYKIMRDMDKLVHEILDLSKLESRDFLPLMREVDLAELVRESVENMSYLAEVKGMEMECHLPQEAFIVADERLMAKAVANIVCNAVQYSGDGERVVVNLAETHQAQEGEELSILQRHYTLEVLNTGAQLDETKLNRLFDPFYRLEQSRSRSTGGSGLGLYIVSKVLDAHRAEYEITNTPEGVKFSLLLKAA</sequence>
<dbReference type="InterPro" id="IPR003661">
    <property type="entry name" value="HisK_dim/P_dom"/>
</dbReference>
<dbReference type="SMART" id="SM00387">
    <property type="entry name" value="HATPase_c"/>
    <property type="match status" value="1"/>
</dbReference>
<dbReference type="Gene3D" id="3.30.565.10">
    <property type="entry name" value="Histidine kinase-like ATPase, C-terminal domain"/>
    <property type="match status" value="1"/>
</dbReference>
<dbReference type="PANTHER" id="PTHR45453">
    <property type="entry name" value="PHOSPHATE REGULON SENSOR PROTEIN PHOR"/>
    <property type="match status" value="1"/>
</dbReference>
<dbReference type="SUPFAM" id="SSF55874">
    <property type="entry name" value="ATPase domain of HSP90 chaperone/DNA topoisomerase II/histidine kinase"/>
    <property type="match status" value="1"/>
</dbReference>
<dbReference type="SUPFAM" id="SSF47384">
    <property type="entry name" value="Homodimeric domain of signal transducing histidine kinase"/>
    <property type="match status" value="1"/>
</dbReference>
<dbReference type="InterPro" id="IPR003594">
    <property type="entry name" value="HATPase_dom"/>
</dbReference>
<evidence type="ECO:0000256" key="10">
    <source>
        <dbReference type="ARBA" id="ARBA00023012"/>
    </source>
</evidence>
<evidence type="ECO:0000259" key="15">
    <source>
        <dbReference type="PROSITE" id="PS50885"/>
    </source>
</evidence>
<dbReference type="EMBL" id="JBHSOW010000072">
    <property type="protein sequence ID" value="MFC5651343.1"/>
    <property type="molecule type" value="Genomic_DNA"/>
</dbReference>
<evidence type="ECO:0000256" key="11">
    <source>
        <dbReference type="ARBA" id="ARBA00023136"/>
    </source>
</evidence>
<evidence type="ECO:0000256" key="3">
    <source>
        <dbReference type="ARBA" id="ARBA00012438"/>
    </source>
</evidence>
<dbReference type="CDD" id="cd00082">
    <property type="entry name" value="HisKA"/>
    <property type="match status" value="1"/>
</dbReference>